<feature type="compositionally biased region" description="Acidic residues" evidence="6">
    <location>
        <begin position="1110"/>
        <end position="1121"/>
    </location>
</feature>
<dbReference type="InterPro" id="IPR001471">
    <property type="entry name" value="AP2/ERF_dom"/>
</dbReference>
<feature type="compositionally biased region" description="Low complexity" evidence="6">
    <location>
        <begin position="856"/>
        <end position="874"/>
    </location>
</feature>
<dbReference type="GO" id="GO:0005634">
    <property type="term" value="C:nucleus"/>
    <property type="evidence" value="ECO:0007669"/>
    <property type="project" value="UniProtKB-SubCell"/>
</dbReference>
<feature type="region of interest" description="Disordered" evidence="6">
    <location>
        <begin position="1689"/>
        <end position="1770"/>
    </location>
</feature>
<feature type="compositionally biased region" description="Low complexity" evidence="6">
    <location>
        <begin position="2089"/>
        <end position="2104"/>
    </location>
</feature>
<dbReference type="GO" id="GO:0003700">
    <property type="term" value="F:DNA-binding transcription factor activity"/>
    <property type="evidence" value="ECO:0007669"/>
    <property type="project" value="InterPro"/>
</dbReference>
<feature type="region of interest" description="Disordered" evidence="6">
    <location>
        <begin position="1501"/>
        <end position="1522"/>
    </location>
</feature>
<feature type="compositionally biased region" description="Low complexity" evidence="6">
    <location>
        <begin position="1277"/>
        <end position="1303"/>
    </location>
</feature>
<feature type="region of interest" description="Disordered" evidence="6">
    <location>
        <begin position="280"/>
        <end position="605"/>
    </location>
</feature>
<dbReference type="InterPro" id="IPR028078">
    <property type="entry name" value="ACDC"/>
</dbReference>
<dbReference type="GO" id="GO:0003677">
    <property type="term" value="F:DNA binding"/>
    <property type="evidence" value="ECO:0007669"/>
    <property type="project" value="UniProtKB-KW"/>
</dbReference>
<keyword evidence="4" id="KW-0804">Transcription</keyword>
<feature type="region of interest" description="Disordered" evidence="6">
    <location>
        <begin position="982"/>
        <end position="1005"/>
    </location>
</feature>
<evidence type="ECO:0000313" key="10">
    <source>
        <dbReference type="Proteomes" id="UP000221165"/>
    </source>
</evidence>
<feature type="compositionally biased region" description="Basic and acidic residues" evidence="6">
    <location>
        <begin position="2145"/>
        <end position="2163"/>
    </location>
</feature>
<name>A0A2C6KR99_9APIC</name>
<feature type="region of interest" description="Disordered" evidence="6">
    <location>
        <begin position="618"/>
        <end position="649"/>
    </location>
</feature>
<feature type="compositionally biased region" description="Polar residues" evidence="6">
    <location>
        <begin position="522"/>
        <end position="537"/>
    </location>
</feature>
<feature type="compositionally biased region" description="Polar residues" evidence="6">
    <location>
        <begin position="394"/>
        <end position="426"/>
    </location>
</feature>
<comment type="caution">
    <text evidence="9">The sequence shown here is derived from an EMBL/GenBank/DDBJ whole genome shotgun (WGS) entry which is preliminary data.</text>
</comment>
<feature type="domain" description="AP2-coincident C-terminal" evidence="8">
    <location>
        <begin position="2736"/>
        <end position="2824"/>
    </location>
</feature>
<feature type="region of interest" description="Disordered" evidence="6">
    <location>
        <begin position="2307"/>
        <end position="2329"/>
    </location>
</feature>
<feature type="compositionally biased region" description="Basic and acidic residues" evidence="6">
    <location>
        <begin position="2077"/>
        <end position="2088"/>
    </location>
</feature>
<keyword evidence="3" id="KW-0238">DNA-binding</keyword>
<keyword evidence="2" id="KW-0805">Transcription regulation</keyword>
<evidence type="ECO:0000259" key="8">
    <source>
        <dbReference type="Pfam" id="PF14733"/>
    </source>
</evidence>
<feature type="region of interest" description="Disordered" evidence="6">
    <location>
        <begin position="782"/>
        <end position="801"/>
    </location>
</feature>
<feature type="compositionally biased region" description="Polar residues" evidence="6">
    <location>
        <begin position="1910"/>
        <end position="1921"/>
    </location>
</feature>
<feature type="compositionally biased region" description="Basic and acidic residues" evidence="6">
    <location>
        <begin position="1090"/>
        <end position="1107"/>
    </location>
</feature>
<keyword evidence="10" id="KW-1185">Reference proteome</keyword>
<dbReference type="EMBL" id="MIGC01001392">
    <property type="protein sequence ID" value="PHJ22960.1"/>
    <property type="molecule type" value="Genomic_DNA"/>
</dbReference>
<feature type="compositionally biased region" description="Basic and acidic residues" evidence="6">
    <location>
        <begin position="286"/>
        <end position="296"/>
    </location>
</feature>
<feature type="region of interest" description="Disordered" evidence="6">
    <location>
        <begin position="812"/>
        <end position="919"/>
    </location>
</feature>
<evidence type="ECO:0000256" key="6">
    <source>
        <dbReference type="SAM" id="MobiDB-lite"/>
    </source>
</evidence>
<gene>
    <name evidence="9" type="ORF">CSUI_003191</name>
</gene>
<feature type="compositionally biased region" description="Low complexity" evidence="6">
    <location>
        <begin position="666"/>
        <end position="682"/>
    </location>
</feature>
<feature type="compositionally biased region" description="Basic and acidic residues" evidence="6">
    <location>
        <begin position="685"/>
        <end position="710"/>
    </location>
</feature>
<feature type="region of interest" description="Disordered" evidence="6">
    <location>
        <begin position="1552"/>
        <end position="1575"/>
    </location>
</feature>
<feature type="region of interest" description="Disordered" evidence="6">
    <location>
        <begin position="1217"/>
        <end position="1353"/>
    </location>
</feature>
<feature type="compositionally biased region" description="Low complexity" evidence="6">
    <location>
        <begin position="2128"/>
        <end position="2140"/>
    </location>
</feature>
<feature type="region of interest" description="Disordered" evidence="6">
    <location>
        <begin position="1033"/>
        <end position="1063"/>
    </location>
</feature>
<dbReference type="Proteomes" id="UP000221165">
    <property type="component" value="Unassembled WGS sequence"/>
</dbReference>
<feature type="compositionally biased region" description="Polar residues" evidence="6">
    <location>
        <begin position="2217"/>
        <end position="2227"/>
    </location>
</feature>
<feature type="compositionally biased region" description="Basic and acidic residues" evidence="6">
    <location>
        <begin position="2061"/>
        <end position="2070"/>
    </location>
</feature>
<feature type="compositionally biased region" description="Low complexity" evidence="6">
    <location>
        <begin position="746"/>
        <end position="769"/>
    </location>
</feature>
<feature type="region of interest" description="Disordered" evidence="6">
    <location>
        <begin position="1809"/>
        <end position="1841"/>
    </location>
</feature>
<dbReference type="Pfam" id="PF00847">
    <property type="entry name" value="AP2"/>
    <property type="match status" value="1"/>
</dbReference>
<dbReference type="RefSeq" id="XP_067924637.1">
    <property type="nucleotide sequence ID" value="XM_068063389.1"/>
</dbReference>
<feature type="region of interest" description="Disordered" evidence="6">
    <location>
        <begin position="2855"/>
        <end position="2898"/>
    </location>
</feature>
<reference evidence="9 10" key="1">
    <citation type="journal article" date="2017" name="Int. J. Parasitol.">
        <title>The genome of the protozoan parasite Cystoisospora suis and a reverse vaccinology approach to identify vaccine candidates.</title>
        <authorList>
            <person name="Palmieri N."/>
            <person name="Shrestha A."/>
            <person name="Ruttkowski B."/>
            <person name="Beck T."/>
            <person name="Vogl C."/>
            <person name="Tomley F."/>
            <person name="Blake D.P."/>
            <person name="Joachim A."/>
        </authorList>
    </citation>
    <scope>NUCLEOTIDE SEQUENCE [LARGE SCALE GENOMIC DNA]</scope>
    <source>
        <strain evidence="9 10">Wien I</strain>
    </source>
</reference>
<evidence type="ECO:0000256" key="1">
    <source>
        <dbReference type="ARBA" id="ARBA00004123"/>
    </source>
</evidence>
<evidence type="ECO:0000259" key="7">
    <source>
        <dbReference type="Pfam" id="PF00847"/>
    </source>
</evidence>
<feature type="compositionally biased region" description="Low complexity" evidence="6">
    <location>
        <begin position="2379"/>
        <end position="2393"/>
    </location>
</feature>
<feature type="region of interest" description="Disordered" evidence="6">
    <location>
        <begin position="2213"/>
        <end position="2240"/>
    </location>
</feature>
<evidence type="ECO:0000256" key="5">
    <source>
        <dbReference type="ARBA" id="ARBA00023242"/>
    </source>
</evidence>
<organism evidence="9 10">
    <name type="scientific">Cystoisospora suis</name>
    <dbReference type="NCBI Taxonomy" id="483139"/>
    <lineage>
        <taxon>Eukaryota</taxon>
        <taxon>Sar</taxon>
        <taxon>Alveolata</taxon>
        <taxon>Apicomplexa</taxon>
        <taxon>Conoidasida</taxon>
        <taxon>Coccidia</taxon>
        <taxon>Eucoccidiorida</taxon>
        <taxon>Eimeriorina</taxon>
        <taxon>Sarcocystidae</taxon>
        <taxon>Cystoisospora</taxon>
    </lineage>
</organism>
<feature type="region of interest" description="Disordered" evidence="6">
    <location>
        <begin position="2061"/>
        <end position="2179"/>
    </location>
</feature>
<evidence type="ECO:0000256" key="2">
    <source>
        <dbReference type="ARBA" id="ARBA00023015"/>
    </source>
</evidence>
<feature type="region of interest" description="Disordered" evidence="6">
    <location>
        <begin position="935"/>
        <end position="961"/>
    </location>
</feature>
<feature type="compositionally biased region" description="Polar residues" evidence="6">
    <location>
        <begin position="61"/>
        <end position="71"/>
    </location>
</feature>
<feature type="compositionally biased region" description="Polar residues" evidence="6">
    <location>
        <begin position="1511"/>
        <end position="1522"/>
    </location>
</feature>
<feature type="region of interest" description="Disordered" evidence="6">
    <location>
        <begin position="1"/>
        <end position="78"/>
    </location>
</feature>
<feature type="compositionally biased region" description="Basic and acidic residues" evidence="6">
    <location>
        <begin position="2434"/>
        <end position="2452"/>
    </location>
</feature>
<feature type="compositionally biased region" description="Basic and acidic residues" evidence="6">
    <location>
        <begin position="344"/>
        <end position="355"/>
    </location>
</feature>
<feature type="region of interest" description="Disordered" evidence="6">
    <location>
        <begin position="666"/>
        <end position="769"/>
    </location>
</feature>
<feature type="region of interest" description="Disordered" evidence="6">
    <location>
        <begin position="2363"/>
        <end position="2462"/>
    </location>
</feature>
<feature type="compositionally biased region" description="Low complexity" evidence="6">
    <location>
        <begin position="434"/>
        <end position="483"/>
    </location>
</feature>
<feature type="region of interest" description="Disordered" evidence="6">
    <location>
        <begin position="1874"/>
        <end position="2004"/>
    </location>
</feature>
<dbReference type="Gene3D" id="1.20.5.2050">
    <property type="match status" value="2"/>
</dbReference>
<evidence type="ECO:0000256" key="4">
    <source>
        <dbReference type="ARBA" id="ARBA00023163"/>
    </source>
</evidence>
<evidence type="ECO:0000256" key="3">
    <source>
        <dbReference type="ARBA" id="ARBA00023125"/>
    </source>
</evidence>
<dbReference type="GeneID" id="94426600"/>
<feature type="compositionally biased region" description="Polar residues" evidence="6">
    <location>
        <begin position="982"/>
        <end position="996"/>
    </location>
</feature>
<feature type="region of interest" description="Disordered" evidence="6">
    <location>
        <begin position="121"/>
        <end position="147"/>
    </location>
</feature>
<comment type="subcellular location">
    <subcellularLocation>
        <location evidence="1">Nucleus</location>
    </subcellularLocation>
</comment>
<accession>A0A2C6KR99</accession>
<feature type="compositionally biased region" description="Low complexity" evidence="6">
    <location>
        <begin position="555"/>
        <end position="567"/>
    </location>
</feature>
<dbReference type="OrthoDB" id="332321at2759"/>
<feature type="compositionally biased region" description="Low complexity" evidence="6">
    <location>
        <begin position="618"/>
        <end position="635"/>
    </location>
</feature>
<dbReference type="VEuPathDB" id="ToxoDB:CSUI_003191"/>
<feature type="region of interest" description="Disordered" evidence="6">
    <location>
        <begin position="1083"/>
        <end position="1121"/>
    </location>
</feature>
<protein>
    <submittedName>
        <fullName evidence="9">Ap2 domain transcription factor ap2viib-3</fullName>
    </submittedName>
</protein>
<feature type="compositionally biased region" description="Low complexity" evidence="6">
    <location>
        <begin position="1217"/>
        <end position="1268"/>
    </location>
</feature>
<evidence type="ECO:0000313" key="9">
    <source>
        <dbReference type="EMBL" id="PHJ22960.1"/>
    </source>
</evidence>
<feature type="compositionally biased region" description="Low complexity" evidence="6">
    <location>
        <begin position="1033"/>
        <end position="1044"/>
    </location>
</feature>
<feature type="compositionally biased region" description="Polar residues" evidence="6">
    <location>
        <begin position="728"/>
        <end position="745"/>
    </location>
</feature>
<proteinExistence type="predicted"/>
<feature type="compositionally biased region" description="Polar residues" evidence="6">
    <location>
        <begin position="1942"/>
        <end position="1971"/>
    </location>
</feature>
<feature type="compositionally biased region" description="Low complexity" evidence="6">
    <location>
        <begin position="949"/>
        <end position="961"/>
    </location>
</feature>
<feature type="compositionally biased region" description="Low complexity" evidence="6">
    <location>
        <begin position="1314"/>
        <end position="1353"/>
    </location>
</feature>
<keyword evidence="5" id="KW-0539">Nucleus</keyword>
<feature type="domain" description="AP2/ERF" evidence="7">
    <location>
        <begin position="1164"/>
        <end position="1213"/>
    </location>
</feature>
<feature type="compositionally biased region" description="Pro residues" evidence="6">
    <location>
        <begin position="875"/>
        <end position="894"/>
    </location>
</feature>
<feature type="compositionally biased region" description="Basic and acidic residues" evidence="6">
    <location>
        <begin position="1893"/>
        <end position="1903"/>
    </location>
</feature>
<sequence>MVHTSAAKAEVSVTASGEEGGGEGEDALACHAGFPEGVMKEKSSLSFDLSSSGGPTDELNRSGSMSYPSSTGDRDTASGCCLLPSLAVGRSEEDQQTSLSNSFVQHHCKQKNASSFLSTLSNADKDSESPENPVQGGGEPPSGSESVGRPCWEFPSFCDSTGEGVGGGESSPPSISFFPSVGLVGVNNSRQIPRSPTNSACGGGSPAAAAVVAAAVCTPSTCASQSSPLSVVSSLRSTEPADFSPQSSLVVPSLSPLGSGDIPVTTLGEGSASSAVALVSVPDTMPDGHTRSREPDYTLPYMESKEKRGGGEAEEDGGVWRGGPQESSLSGKSYSAGEGEEEQELSKRRDGEELKPVAGRRERKRQREEEDQPEAGSLKGPSEPPCDDESSSPRKISQRGNGSSYSRCTNSSPEAVIPSPSSQTSCPLLFPTEASPSSTSLAFAASSSSSSLLTSHDGSSANGSEEGVSSPSLVSTSSSASAVSGGGGEALLTTNVPTASFDLKTKHADEEDSEDQIGFVPSSISKPTEDPSLSATCTEIVPVSEDSSTSHHKQSSLSHAPSSSCLHADLETLSSEAFSPPPPPTSISALPEDQPSVHHDVRPQSVSISSSFPLISFPKKNDTSCSSPSLCSSPSSRKELKKESIGTPPLDIPACALSSSSVLLPKLPPEVSSSHSPSVVSPLAEAKEETLAGREIDPCLLDMKEEKCGEDSSSSRLACEREDPLSIPSLSTFSPSTRIHPQRPNSSSSSSGSADISSSRPLRSSRTPSTITLDFASAASASSGVCSSLPPATEDGQVAPVALSSSSAFSALEQPVPEVNDDHRSSSPHTETIPVNSKEMEAGEEEGVSDGEHPLVSDISSLSSPSSTLVSLAPSTPPAPQPSSVPGAVTPPRPGSGSLFQQEMKDRGTAGPPACETTMRSSALALADNHSRNLQGVLSQSSPDPPEKTASTPTTRRRASLSNAAVVVAASPASDITASSSLMTRTTTPSRMAHTTSGHRHSTHKANTVVRALNPRLHTNLSTGTPVMLAEGSEGVGLSVSSPSSKKDTKRGDGGSATDDYPGGGVIGMDSLWLLNKTATPSRASVIGEGDERGDGRDRGSERREGSEMIGEDEEAGQNEDDEVTRLHRLDLLRHSHDRTTVELYKMEKGRLVEELVRKAKKYPKVPGVYFDRYQQRWCVNWTEAGRRVARYFPVKAHGFDFAYQLAVSCMLAKKPGSSPSAASASSPSSARGSTKSRPGFVSSSSSSSFGSVSRGLKAEPGGSSENPRGGGGTPLSSSARKTTGTRRSTSVSSSTTSRGSASQLVTSCGGLSGFSSDTSTPSSSLTETGKFSSTTALHHPSTHTTTSLALSSPLSGAPPALTAAGVGGGTPGIFALQQQMLLAAQQAAAGVTAAGRTDGGQLNCVGGGGPCSAGSSSSTSAFPLSALTAAMATPEQALSCAGIGGISQGTAVGGGIDTQNTGGLLAAFLRYQRAARLQQQQQQQQLTAMLSGVAGVGGGDGSGASLRGGQSNDFTSGQSSTASRVQARGYHQNLPGGGGLHALAQREGITTSGGGCSPPEAGRGSLVTSPTPSTTDTSAALMALLSGAQGNTSSGQGILDPSSTAGAGGLLENAAAALLGPLGTDLLVHTHPSLLLPSVTALARKLNQHDQQQLAAALRRGGGDDIVGGAKWSSTQDEVASRHLQNLLEDEGVSAPRRVGALDAGGGELSREEDKGRGRGLQGEWTAQGETGPSASGPPPQNSSSPLPAHSDGPLVAGPPPTSSPASLVSDRTVNLTGLSSSAFAASSSSPAPRLGLQDTTISLAGHLRSSSEKLGNEPPPLRPRQGGGGAPTPPVTGSSGIDVLRSLVLENSGQHALSFSGGVNQLEMEPSALQKQEMAGGGASEQPSNVLEEKRKTDILRPCRRSQGDITSNSITRGSEGNLPAGDLSQVVKSPRRPMITSSRGNNTLANDSIHTVSQKHTTTPSSCTEGMEERECDNSGRYVAGEGGNSEGVHAGHTEDSAEGDLCAREELGDKLRSAVADDSGVKHEGETEECTNAAPSSLLSGRCQVQRRKEDVELLRRDREMAGGKVPRHSFEKNDTREIRSSSSSDLSISPEAPSSCSGNTTGLGLYGEADQSVKLERCNNSSESNSHGSCSPTNKATKEGRDRHHSKTLSDDKTSSVNSPLREGEKQKMMKSVCRGLGAGGHQGELHALKERTDAVIAQMARRPGQYKQPTSGSSSLQGPPVLAPGEDGEGRTMQVVENEKDDDGGEEAIYDPEADKAFANQPVKELVREAMKLKRVPGVWFDRSQLRWACNYRDTSGAFSPSSSASGDSSSLLPSPSPFTKRRAQYFPVKEHGFFRARQLAIQTRRRMNDSCHVSSLDTGAGRSIVPHSSSSPSSTDSTLFSTRATEGDMAFLTKNEKPGISSFSPTKKMGGGRGQRTPAASTEGERSARGEADRLGERGEDGTISTDPGVQQCEMPGGANTTLSALSTLGLSGAGASFPSLSSALQGLNVMNLDKPFLSSAPSARPTSPSATSSLSLASVLGGGGVGNGTGLDLGIGSSAPTGVSPLSTAAALLGRRLSGLGETSGSQTIPASLLEEISMRLAGGAGGGTGVFGSGAGGALSNETAALAELLASPLSASLMLTAAGGSGLYPSSFSDGGLSGMTQALEQRVDQRQQLLSSATTALASSLPTMSLPDLLSNSNAHAGATPGGVSPGCGLISPSLLLALSSPSPLVSSIPAPLTNCGSQLLALQKDAIQYILEDLRQNCLTSLSGLLPPAMFQSVSLHLMKHVQRVERAKVFTEVEPFLGLFLDCINSKQMPSQLPVGVQLNLIQLAVALDTLLDRSELVARSAASANAETNTSLIETTCSQGGGGGGSEAPGKLTGEDACSPSPEKRRMRGDRDEASSPMAIRVARRNASEDLENSGTLTMEQLSQLQQQEEIQRSHCVLRPPTATTPPRRQVDAPKEKALLSGVTAGDSANTTSWLAFANSLPTSLDMKSGTRPLISGAYTKGPTGGATTPALSAIGERGTPESLSLFSSTLGGLLTGGAASSVTAPTSLPPSSV</sequence>
<feature type="compositionally biased region" description="Low complexity" evidence="6">
    <location>
        <begin position="2307"/>
        <end position="2324"/>
    </location>
</feature>
<dbReference type="Pfam" id="PF14733">
    <property type="entry name" value="ACDC"/>
    <property type="match status" value="1"/>
</dbReference>